<proteinExistence type="predicted"/>
<reference evidence="4" key="1">
    <citation type="submission" date="2021-01" db="EMBL/GenBank/DDBJ databases">
        <authorList>
            <person name="Corre E."/>
            <person name="Pelletier E."/>
            <person name="Niang G."/>
            <person name="Scheremetjew M."/>
            <person name="Finn R."/>
            <person name="Kale V."/>
            <person name="Holt S."/>
            <person name="Cochrane G."/>
            <person name="Meng A."/>
            <person name="Brown T."/>
            <person name="Cohen L."/>
        </authorList>
    </citation>
    <scope>NUCLEOTIDE SEQUENCE</scope>
    <source>
        <strain evidence="4">CCMP147</strain>
    </source>
</reference>
<keyword evidence="1" id="KW-0812">Transmembrane</keyword>
<evidence type="ECO:0000256" key="1">
    <source>
        <dbReference type="SAM" id="Phobius"/>
    </source>
</evidence>
<protein>
    <recommendedName>
        <fullName evidence="3">AB hydrolase-1 domain-containing protein</fullName>
    </recommendedName>
</protein>
<evidence type="ECO:0000256" key="2">
    <source>
        <dbReference type="SAM" id="SignalP"/>
    </source>
</evidence>
<feature type="signal peptide" evidence="2">
    <location>
        <begin position="1"/>
        <end position="23"/>
    </location>
</feature>
<feature type="chain" id="PRO_5030700050" description="AB hydrolase-1 domain-containing protein" evidence="2">
    <location>
        <begin position="24"/>
        <end position="428"/>
    </location>
</feature>
<dbReference type="InterPro" id="IPR029058">
    <property type="entry name" value="AB_hydrolase_fold"/>
</dbReference>
<feature type="transmembrane region" description="Helical" evidence="1">
    <location>
        <begin position="409"/>
        <end position="427"/>
    </location>
</feature>
<sequence>MIMKASSLLASIVCSALVATSEGTLTTEYLAANGLNFTCTVLKHDAKDAGAPVKKVMLLHGFPMFRVWWQPLLEHWDKLFVSLNQPDDSAVIKNLIKLIDSEDDSTIFTTGLHAVACDLRGYSPGASPDDMVQYDYSIFAQDTFALAQAAGFDEGFHLLGHDHGAALAWYIAANDPDSMVQSLTTLSVPHIGLMSDALCGDNADQEQVIASNYFNQFSLPSSATRNNASLTQVFQNFGFDIGPAQFQKMLWWYHGSLAKYFSMPRVVSDAEVDAFEAENGPEAAFFVKAARSAIPMEERPCTPIDDQDKVLAIEIPTLFICGVNDVALLCNKPYVSNFSPDLLPNYEHANFECGHDFFLQGNCDGMDTSRAVMEKITAFVFSDNDQGETTSARGSSGTTTSNTLKLTKGLPLALILGGAMMAYYSVLM</sequence>
<dbReference type="EMBL" id="HBED01017973">
    <property type="protein sequence ID" value="CAD8308734.1"/>
    <property type="molecule type" value="Transcribed_RNA"/>
</dbReference>
<dbReference type="Pfam" id="PF00561">
    <property type="entry name" value="Abhydrolase_1"/>
    <property type="match status" value="1"/>
</dbReference>
<dbReference type="Gene3D" id="3.40.50.1820">
    <property type="entry name" value="alpha/beta hydrolase"/>
    <property type="match status" value="1"/>
</dbReference>
<dbReference type="InterPro" id="IPR000073">
    <property type="entry name" value="AB_hydrolase_1"/>
</dbReference>
<dbReference type="PANTHER" id="PTHR43329">
    <property type="entry name" value="EPOXIDE HYDROLASE"/>
    <property type="match status" value="1"/>
</dbReference>
<dbReference type="SUPFAM" id="SSF53474">
    <property type="entry name" value="alpha/beta-Hydrolases"/>
    <property type="match status" value="1"/>
</dbReference>
<dbReference type="AlphaFoldDB" id="A0A7R9VYJ3"/>
<gene>
    <name evidence="4" type="ORF">TDUB1175_LOCUS8997</name>
</gene>
<accession>A0A7R9VYJ3</accession>
<organism evidence="4">
    <name type="scientific">Pseudictyota dubia</name>
    <dbReference type="NCBI Taxonomy" id="2749911"/>
    <lineage>
        <taxon>Eukaryota</taxon>
        <taxon>Sar</taxon>
        <taxon>Stramenopiles</taxon>
        <taxon>Ochrophyta</taxon>
        <taxon>Bacillariophyta</taxon>
        <taxon>Mediophyceae</taxon>
        <taxon>Biddulphiophycidae</taxon>
        <taxon>Eupodiscales</taxon>
        <taxon>Odontellaceae</taxon>
        <taxon>Pseudictyota</taxon>
    </lineage>
</organism>
<keyword evidence="2" id="KW-0732">Signal</keyword>
<feature type="domain" description="AB hydrolase-1" evidence="3">
    <location>
        <begin position="56"/>
        <end position="360"/>
    </location>
</feature>
<evidence type="ECO:0000313" key="4">
    <source>
        <dbReference type="EMBL" id="CAD8308734.1"/>
    </source>
</evidence>
<evidence type="ECO:0000259" key="3">
    <source>
        <dbReference type="Pfam" id="PF00561"/>
    </source>
</evidence>
<keyword evidence="1" id="KW-1133">Transmembrane helix</keyword>
<keyword evidence="1" id="KW-0472">Membrane</keyword>
<name>A0A7R9VYJ3_9STRA</name>